<dbReference type="Proteomes" id="UP000479710">
    <property type="component" value="Unassembled WGS sequence"/>
</dbReference>
<protein>
    <submittedName>
        <fullName evidence="2">Uncharacterized protein</fullName>
    </submittedName>
</protein>
<dbReference type="EMBL" id="SPHZ02000005">
    <property type="protein sequence ID" value="KAF0917997.1"/>
    <property type="molecule type" value="Genomic_DNA"/>
</dbReference>
<feature type="region of interest" description="Disordered" evidence="1">
    <location>
        <begin position="1"/>
        <end position="29"/>
    </location>
</feature>
<feature type="compositionally biased region" description="Pro residues" evidence="1">
    <location>
        <begin position="1"/>
        <end position="10"/>
    </location>
</feature>
<evidence type="ECO:0000256" key="1">
    <source>
        <dbReference type="SAM" id="MobiDB-lite"/>
    </source>
</evidence>
<accession>A0A6G1DZY3</accession>
<dbReference type="AlphaFoldDB" id="A0A6G1DZY3"/>
<proteinExistence type="predicted"/>
<feature type="region of interest" description="Disordered" evidence="1">
    <location>
        <begin position="167"/>
        <end position="226"/>
    </location>
</feature>
<sequence length="226" mass="23370">MADNSSPPPSFVGYPSYNPAGSPPPTYGMGARGELLVTVSGGAAPENDVVWATVAETGKWFYVPPSVESGGAIMLVSSAAAGGGATGGTATERAGTGVFLPETRIRTVPTVQQPIATNWPTLVPQRDVKAPSAGGNYRNPELKTDAGNGKEIQMSYAAAVRRGSSHAGAAMEAGPSQQGNKFSRQKKRTAMAATAAAPAPEEEATAPTVDDIPELVMLPEEWEYDH</sequence>
<organism evidence="2 3">
    <name type="scientific">Oryza meyeriana var. granulata</name>
    <dbReference type="NCBI Taxonomy" id="110450"/>
    <lineage>
        <taxon>Eukaryota</taxon>
        <taxon>Viridiplantae</taxon>
        <taxon>Streptophyta</taxon>
        <taxon>Embryophyta</taxon>
        <taxon>Tracheophyta</taxon>
        <taxon>Spermatophyta</taxon>
        <taxon>Magnoliopsida</taxon>
        <taxon>Liliopsida</taxon>
        <taxon>Poales</taxon>
        <taxon>Poaceae</taxon>
        <taxon>BOP clade</taxon>
        <taxon>Oryzoideae</taxon>
        <taxon>Oryzeae</taxon>
        <taxon>Oryzinae</taxon>
        <taxon>Oryza</taxon>
        <taxon>Oryza meyeriana</taxon>
    </lineage>
</organism>
<comment type="caution">
    <text evidence="2">The sequence shown here is derived from an EMBL/GenBank/DDBJ whole genome shotgun (WGS) entry which is preliminary data.</text>
</comment>
<evidence type="ECO:0000313" key="2">
    <source>
        <dbReference type="EMBL" id="KAF0917997.1"/>
    </source>
</evidence>
<feature type="region of interest" description="Disordered" evidence="1">
    <location>
        <begin position="126"/>
        <end position="146"/>
    </location>
</feature>
<keyword evidence="3" id="KW-1185">Reference proteome</keyword>
<name>A0A6G1DZY3_9ORYZ</name>
<reference evidence="2 3" key="1">
    <citation type="submission" date="2019-11" db="EMBL/GenBank/DDBJ databases">
        <title>Whole genome sequence of Oryza granulata.</title>
        <authorList>
            <person name="Li W."/>
        </authorList>
    </citation>
    <scope>NUCLEOTIDE SEQUENCE [LARGE SCALE GENOMIC DNA]</scope>
    <source>
        <strain evidence="3">cv. Menghai</strain>
        <tissue evidence="2">Leaf</tissue>
    </source>
</reference>
<evidence type="ECO:0000313" key="3">
    <source>
        <dbReference type="Proteomes" id="UP000479710"/>
    </source>
</evidence>
<dbReference type="OrthoDB" id="694613at2759"/>
<gene>
    <name evidence="2" type="ORF">E2562_021692</name>
</gene>